<feature type="region of interest" description="Disordered" evidence="1">
    <location>
        <begin position="1086"/>
        <end position="1108"/>
    </location>
</feature>
<dbReference type="Proteomes" id="UP001497525">
    <property type="component" value="Unassembled WGS sequence"/>
</dbReference>
<feature type="compositionally biased region" description="Polar residues" evidence="1">
    <location>
        <begin position="1384"/>
        <end position="1398"/>
    </location>
</feature>
<dbReference type="GO" id="GO:1904158">
    <property type="term" value="P:axonemal central apparatus assembly"/>
    <property type="evidence" value="ECO:0007669"/>
    <property type="project" value="TreeGrafter"/>
</dbReference>
<feature type="compositionally biased region" description="Basic and acidic residues" evidence="1">
    <location>
        <begin position="601"/>
        <end position="615"/>
    </location>
</feature>
<feature type="region of interest" description="Disordered" evidence="1">
    <location>
        <begin position="1488"/>
        <end position="1510"/>
    </location>
</feature>
<dbReference type="GO" id="GO:1990716">
    <property type="term" value="C:axonemal central apparatus"/>
    <property type="evidence" value="ECO:0007669"/>
    <property type="project" value="TreeGrafter"/>
</dbReference>
<feature type="region of interest" description="Disordered" evidence="1">
    <location>
        <begin position="860"/>
        <end position="899"/>
    </location>
</feature>
<name>A0AAV2T8H0_CALDB</name>
<proteinExistence type="predicted"/>
<dbReference type="PANTHER" id="PTHR21963:SF1">
    <property type="entry name" value="SPERM-ASSOCIATED ANTIGEN 17"/>
    <property type="match status" value="1"/>
</dbReference>
<reference evidence="2" key="1">
    <citation type="submission" date="2024-06" db="EMBL/GenBank/DDBJ databases">
        <authorList>
            <person name="Liu X."/>
            <person name="Lenzi L."/>
            <person name="Haldenby T S."/>
            <person name="Uol C."/>
        </authorList>
    </citation>
    <scope>NUCLEOTIDE SEQUENCE</scope>
</reference>
<accession>A0AAV2T8H0</accession>
<comment type="caution">
    <text evidence="2">The sequence shown here is derived from an EMBL/GenBank/DDBJ whole genome shotgun (WGS) entry which is preliminary data.</text>
</comment>
<feature type="region of interest" description="Disordered" evidence="1">
    <location>
        <begin position="714"/>
        <end position="733"/>
    </location>
</feature>
<feature type="compositionally biased region" description="Low complexity" evidence="1">
    <location>
        <begin position="578"/>
        <end position="593"/>
    </location>
</feature>
<evidence type="ECO:0000313" key="2">
    <source>
        <dbReference type="EMBL" id="CAL5133060.1"/>
    </source>
</evidence>
<feature type="region of interest" description="Disordered" evidence="1">
    <location>
        <begin position="22"/>
        <end position="79"/>
    </location>
</feature>
<feature type="compositionally biased region" description="Polar residues" evidence="1">
    <location>
        <begin position="653"/>
        <end position="669"/>
    </location>
</feature>
<dbReference type="GO" id="GO:0003351">
    <property type="term" value="P:epithelial cilium movement involved in extracellular fluid movement"/>
    <property type="evidence" value="ECO:0007669"/>
    <property type="project" value="TreeGrafter"/>
</dbReference>
<organism evidence="2 3">
    <name type="scientific">Calicophoron daubneyi</name>
    <name type="common">Rumen fluke</name>
    <name type="synonym">Paramphistomum daubneyi</name>
    <dbReference type="NCBI Taxonomy" id="300641"/>
    <lineage>
        <taxon>Eukaryota</taxon>
        <taxon>Metazoa</taxon>
        <taxon>Spiralia</taxon>
        <taxon>Lophotrochozoa</taxon>
        <taxon>Platyhelminthes</taxon>
        <taxon>Trematoda</taxon>
        <taxon>Digenea</taxon>
        <taxon>Plagiorchiida</taxon>
        <taxon>Pronocephalata</taxon>
        <taxon>Paramphistomoidea</taxon>
        <taxon>Paramphistomidae</taxon>
        <taxon>Calicophoron</taxon>
    </lineage>
</organism>
<feature type="region of interest" description="Disordered" evidence="1">
    <location>
        <begin position="918"/>
        <end position="998"/>
    </location>
</feature>
<dbReference type="InterPro" id="IPR026173">
    <property type="entry name" value="SPAG17"/>
</dbReference>
<feature type="compositionally biased region" description="Polar residues" evidence="1">
    <location>
        <begin position="635"/>
        <end position="646"/>
    </location>
</feature>
<dbReference type="EMBL" id="CAXLJL010000153">
    <property type="protein sequence ID" value="CAL5133060.1"/>
    <property type="molecule type" value="Genomic_DNA"/>
</dbReference>
<gene>
    <name evidence="2" type="ORF">CDAUBV1_LOCUS6345</name>
</gene>
<feature type="region of interest" description="Disordered" evidence="1">
    <location>
        <begin position="1359"/>
        <end position="1437"/>
    </location>
</feature>
<feature type="compositionally biased region" description="Basic and acidic residues" evidence="1">
    <location>
        <begin position="919"/>
        <end position="928"/>
    </location>
</feature>
<feature type="compositionally biased region" description="Polar residues" evidence="1">
    <location>
        <begin position="689"/>
        <end position="701"/>
    </location>
</feature>
<evidence type="ECO:0000256" key="1">
    <source>
        <dbReference type="SAM" id="MobiDB-lite"/>
    </source>
</evidence>
<dbReference type="PANTHER" id="PTHR21963">
    <property type="entry name" value="PF6"/>
    <property type="match status" value="1"/>
</dbReference>
<feature type="compositionally biased region" description="Basic and acidic residues" evidence="1">
    <location>
        <begin position="1086"/>
        <end position="1097"/>
    </location>
</feature>
<protein>
    <recommendedName>
        <fullName evidence="4">Sperm-associated antigen 17</fullName>
    </recommendedName>
</protein>
<evidence type="ECO:0008006" key="4">
    <source>
        <dbReference type="Google" id="ProtNLM"/>
    </source>
</evidence>
<evidence type="ECO:0000313" key="3">
    <source>
        <dbReference type="Proteomes" id="UP001497525"/>
    </source>
</evidence>
<feature type="compositionally biased region" description="Basic and acidic residues" evidence="1">
    <location>
        <begin position="22"/>
        <end position="31"/>
    </location>
</feature>
<feature type="compositionally biased region" description="Basic and acidic residues" evidence="1">
    <location>
        <begin position="860"/>
        <end position="881"/>
    </location>
</feature>
<feature type="compositionally biased region" description="Basic and acidic residues" evidence="1">
    <location>
        <begin position="1488"/>
        <end position="1501"/>
    </location>
</feature>
<feature type="region of interest" description="Disordered" evidence="1">
    <location>
        <begin position="268"/>
        <end position="303"/>
    </location>
</feature>
<feature type="compositionally biased region" description="Low complexity" evidence="1">
    <location>
        <begin position="60"/>
        <end position="70"/>
    </location>
</feature>
<sequence length="2413" mass="269674">MFAKVMKFILVDIRTKDAALRESMKKLRESPPNKPKGKSSDAKSKGKAQGSAKGMDKRGQPQQQQSEPPSVKGESKLHKRGEEISAEKFIGDEPDNEISRYVIFTGFTNPGMIEQLCNLGIHVHSIIRLRIEDIERLQELLLKQKAEKMWGAKEGQSIDDMRAEQEWIDNEGRKLQIYWNKINVLLRDHSYGLLGNIATLDYRVKRGLLPEDFSGTENRLRFGAKMFDEIAYMLYDLIDFRRQWENYLRNIKVLHLPVYYPRSLENTEAKEDTKMATTERSAHTVLGSQDPMPPPNPSPVKELERLQNSNPDKVDNRIYQETLQGLPVESTSVELVLHAILEQVAASEGGVLPRSAQNTRKAESDGISYSIMETLGKSVGDLILTDEERKAISSELPLATRQHSQNTDSPSLFIHPHNETELRCRFGSGAVIDPEGLQSAELRLLRICYPELKLIHSEKWRKLDFPNTKSGSCEDMLRSQTHRDGRYQQLLHFAEKFGLTSEEFEHGLLTMLLESIPMHQLEGAREAKDSGTRGTLVEILNQYLVESVTMLNPFDDPYLPYERLVAALLSDELRPVRTNSTTSTSATVTGSTTKISELTESDSREGDEVCMDLDRSINSSDRSSGERASRPRSVKSASSGRTQSAKSGGILKNTRSPSSTGSGRISRAQSAVHFDLTGSESVADKDQTDSANQSGSSQISAKQLMDILERIQAKYSKRSPPSDTNGNEGKCSNRGKAIIDREMFDSLLKTFCTQLLDEWCIEERMEIDVLLQKIHASSYQKPNMKVSERRQDGGLMILIYHQFDRTLRSDHKAWSNWFHVAKIGFRSYLQHVESQITSWTKEQEAAYQAIRLSAEISQSLKEEQTKEEVEQESRRGKGEARRKSKPKAVEASKQSLSNSVESLTGGLENYIAPGSLKAQKMEHERAQEAKGASGQEQENKKSPSRNRGQKKSQAVIESAGSKKPETKSGGSGSRNSRKRGRSPRDTESPSKDLSNQSSETLIFSQEEFWPFLGYDLDNVVPHWTGEVTHMFPTDGGTIRTQRTELPNGESALRVSLLKDEHVLTVHRIDGPPDPCDSNREAQEIDNEFKTSNRRTDLKNSSNNAPDSVQMAVNPGGAVHSSKQNADKSENYFSSFTANFADGLNLTIVSSAHNDRSPRELFGSSKGEGSQQTKLAIPVYVTEDGTPVCDETERQYSLNKSGQHLYVSLPDGAQIESFRVDYREMSRVPVNCAALGEILEGPDTCSRRTDEEAVLAATALVGEDVLPQPTFKDDFRKEEISLLKLRPAVLHNRETGISEENVPEKETEFCRYFASTGFILIVTKFKKGCEQATGFRVLYPNGDIAECGTLSAEQRRAVECPQFPSDIKPEPSTPTDIMEPRRSTIRLSPSPGTRGQSKTKSARRKAGDKKKSIAEMPSDSSESGTKGLSSATNRSQNDRKDVAEAIPWLITLASGKCFWLKTVKLPEKVLSNSTNSVSISVGDIKTEEMTEKSTLKSDEKSSQESSYETVPSKSMDVFKSYDPSTGQTLKTRPEDGLIVVYPGKKTRLGITVQYPDGTRLTQIYCPEEQFQTAAGENKENERGNNCCSKSNANDDADMFLRFECPGFPATLLNTSTGDFEVCLFGNALEASKLYSSSQGHHTLQHSHGGQLNVEPSGSILYVTTAHPFLEKAEHSDELLNYVMHCDGSPVLLETIDPQGNAFTVDCLANCNVLLTIKEEHNNIFNEAKEQLSAVQPGESVETLIEPQYVEPLNELTTEGESLADFQRPINHEEHIPQLYYLKPKFNMAVEFLRFRDACRLFAQARQIETTHSGWTMCDFGSGSGDLLSNVPTKSYQISSKDISELSDREAVFIQETFQSNPEIFGLTLMQPIYSHKPRSAYVQNSIIPKGLTSRDFSSHTEKMTVSPPPKLGQKAGHGLDIINPKLDYVIPKASDLIFPLLPVFRARETNYGGKNFQPHIKLRRFTQYQPLTEQNRSRIVDVLHAYSEHMLNRAVEWCLCQPIRLPHARRRYPLGLAASLSEPAPTEHEPLEALPSKEIMEETNPVQSVGSATQNLPDTSDTSVKFRLETSVEMSQARKAAFLALSQELERAMQNRAALRNSRVPNYFRSKEGMNFLLSQGPDPTRIIEKVSTLPAVDAKNLQQPVKGKRGILTEQLKDASSNTPAATSIPVLSNETKPDFINNQRDFKDDKIHSGFAEFHMPQNSSSKFVYYRPVSEDEVWKMQNVPLDAIALAKHKRMKVPKYLFASRPHRFVYHGHMVGGVLRNLKHALVEDPVRRKALFSSVIGGPETGQLALRLTRGLRLQPCRLDCSTVKPGCTKYFRVRLVNWGPETAYFRVSSPPESTGIQLAYKPGPIPAGLSRDLHIKVSVPPPDLGATNSMVIESKRLKIVHQVKLVTDTHIMNLPITLEANA</sequence>
<dbReference type="GO" id="GO:0005576">
    <property type="term" value="C:extracellular region"/>
    <property type="evidence" value="ECO:0007669"/>
    <property type="project" value="GOC"/>
</dbReference>
<feature type="compositionally biased region" description="Polar residues" evidence="1">
    <location>
        <begin position="1417"/>
        <end position="1434"/>
    </location>
</feature>
<feature type="region of interest" description="Disordered" evidence="1">
    <location>
        <begin position="577"/>
        <end position="701"/>
    </location>
</feature>